<gene>
    <name evidence="6" type="ORF">OXX778_LOCUS16255</name>
</gene>
<sequence length="232" mass="27476">FHQGAASKNHPTQLTKMYQKNEKFQQFRLSPFRNIFELIANGDRYSIPLNLRHEKTSFRIFINLYYFQTNYILLFLTFFLYFSMFNTLQYANGIIHSVIFVGLVLFLWTIWKGLNLKSKTIKMLMIILLGIYFVYIFEKITIFLFSFLIPIFLIGIHSVTRMIEESRLAVLGKEKLELNISLFGSISDKNKKNKDEPMNMDEFIDIKDLDGSNNKALHENFLNTIKEFVEKF</sequence>
<feature type="transmembrane region" description="Helical" evidence="5">
    <location>
        <begin position="120"/>
        <end position="137"/>
    </location>
</feature>
<dbReference type="EMBL" id="CAJNOC010003790">
    <property type="protein sequence ID" value="CAF0997956.1"/>
    <property type="molecule type" value="Genomic_DNA"/>
</dbReference>
<evidence type="ECO:0000256" key="4">
    <source>
        <dbReference type="ARBA" id="ARBA00023136"/>
    </source>
</evidence>
<evidence type="ECO:0000256" key="5">
    <source>
        <dbReference type="RuleBase" id="RU363107"/>
    </source>
</evidence>
<dbReference type="GO" id="GO:0016020">
    <property type="term" value="C:membrane"/>
    <property type="evidence" value="ECO:0007669"/>
    <property type="project" value="UniProtKB-SubCell"/>
</dbReference>
<dbReference type="InterPro" id="IPR004895">
    <property type="entry name" value="Prenylated_rab_accept_PRA1"/>
</dbReference>
<evidence type="ECO:0000313" key="6">
    <source>
        <dbReference type="EMBL" id="CAF0997956.1"/>
    </source>
</evidence>
<evidence type="ECO:0000256" key="1">
    <source>
        <dbReference type="ARBA" id="ARBA00004141"/>
    </source>
</evidence>
<name>A0A814GLH1_9BILA</name>
<dbReference type="AlphaFoldDB" id="A0A814GLH1"/>
<proteinExistence type="inferred from homology"/>
<dbReference type="Pfam" id="PF03208">
    <property type="entry name" value="PRA1"/>
    <property type="match status" value="1"/>
</dbReference>
<feature type="transmembrane region" description="Helical" evidence="5">
    <location>
        <begin position="88"/>
        <end position="108"/>
    </location>
</feature>
<keyword evidence="4 5" id="KW-0472">Membrane</keyword>
<evidence type="ECO:0000256" key="2">
    <source>
        <dbReference type="ARBA" id="ARBA00022692"/>
    </source>
</evidence>
<keyword evidence="2 5" id="KW-0812">Transmembrane</keyword>
<keyword evidence="3 5" id="KW-1133">Transmembrane helix</keyword>
<evidence type="ECO:0000313" key="7">
    <source>
        <dbReference type="Proteomes" id="UP000663879"/>
    </source>
</evidence>
<organism evidence="6 7">
    <name type="scientific">Brachionus calyciflorus</name>
    <dbReference type="NCBI Taxonomy" id="104777"/>
    <lineage>
        <taxon>Eukaryota</taxon>
        <taxon>Metazoa</taxon>
        <taxon>Spiralia</taxon>
        <taxon>Gnathifera</taxon>
        <taxon>Rotifera</taxon>
        <taxon>Eurotatoria</taxon>
        <taxon>Monogononta</taxon>
        <taxon>Pseudotrocha</taxon>
        <taxon>Ploima</taxon>
        <taxon>Brachionidae</taxon>
        <taxon>Brachionus</taxon>
    </lineage>
</organism>
<comment type="similarity">
    <text evidence="5">Belongs to the PRA1 family.</text>
</comment>
<feature type="transmembrane region" description="Helical" evidence="5">
    <location>
        <begin position="60"/>
        <end position="82"/>
    </location>
</feature>
<comment type="caution">
    <text evidence="6">The sequence shown here is derived from an EMBL/GenBank/DDBJ whole genome shotgun (WGS) entry which is preliminary data.</text>
</comment>
<protein>
    <recommendedName>
        <fullName evidence="5">PRA1 family protein</fullName>
    </recommendedName>
</protein>
<dbReference type="Proteomes" id="UP000663879">
    <property type="component" value="Unassembled WGS sequence"/>
</dbReference>
<reference evidence="6" key="1">
    <citation type="submission" date="2021-02" db="EMBL/GenBank/DDBJ databases">
        <authorList>
            <person name="Nowell W R."/>
        </authorList>
    </citation>
    <scope>NUCLEOTIDE SEQUENCE</scope>
    <source>
        <strain evidence="6">Ploen Becks lab</strain>
    </source>
</reference>
<accession>A0A814GLH1</accession>
<feature type="non-terminal residue" evidence="6">
    <location>
        <position position="1"/>
    </location>
</feature>
<evidence type="ECO:0000256" key="3">
    <source>
        <dbReference type="ARBA" id="ARBA00022989"/>
    </source>
</evidence>
<comment type="subcellular location">
    <subcellularLocation>
        <location evidence="1 5">Membrane</location>
        <topology evidence="1 5">Multi-pass membrane protein</topology>
    </subcellularLocation>
</comment>
<keyword evidence="7" id="KW-1185">Reference proteome</keyword>